<reference evidence="9 10" key="1">
    <citation type="submission" date="2021-11" db="EMBL/GenBank/DDBJ databases">
        <title>Black yeast isolated from Biological Soil Crust.</title>
        <authorList>
            <person name="Kurbessoian T."/>
        </authorList>
    </citation>
    <scope>NUCLEOTIDE SEQUENCE [LARGE SCALE GENOMIC DNA]</scope>
    <source>
        <strain evidence="9 10">CCFEE 5522</strain>
    </source>
</reference>
<dbReference type="InterPro" id="IPR036643">
    <property type="entry name" value="RNApol_insert_sf"/>
</dbReference>
<name>A0AAV9JWI2_9PEZI</name>
<dbReference type="CDD" id="cd07032">
    <property type="entry name" value="RNAP_I_II_AC40"/>
    <property type="match status" value="1"/>
</dbReference>
<dbReference type="InterPro" id="IPR050518">
    <property type="entry name" value="Rpo3/RPB3_RNA_Pol_subunit"/>
</dbReference>
<evidence type="ECO:0000256" key="7">
    <source>
        <dbReference type="ARBA" id="ARBA00081520"/>
    </source>
</evidence>
<sequence length="402" mass="45744">MPSWAPLSATELAERQRGLSEEQLQQRRIVNVNPETVTHVSATDIPGHWGPGQDDSWDIERFKQNLRFKFHQNKPYDSAFSLIGVDASIANAYRRILMSEIPTLAIEDVFIFDNTTIIQDEVLASRLGLIPLTGGQEALTWLRWYRKPPPKDDFASQATWPYDVDDNDADSATPNDHNTIVITLKVECRWATQAEDGRDGRRLAKEGETDPNERYVNSNIYAHQLVFEPQGDQAKHFSGENAIKPVNPDILIAKLRPGQRINLRCHCIKGIGMDHAKYSPVATASYRLLPDINITQPILGADAKKFQRCFPRGVIDLVKDGDSREEKAVVADPMKDTVSRECLRHDEFKDKVKLGRIRDHFIFSIESTGQFESDELFLDSVRLLRAKAERFNRHLTELEDGR</sequence>
<evidence type="ECO:0000256" key="2">
    <source>
        <dbReference type="ARBA" id="ARBA00022083"/>
    </source>
</evidence>
<dbReference type="Pfam" id="PF01193">
    <property type="entry name" value="RNA_pol_L"/>
    <property type="match status" value="1"/>
</dbReference>
<keyword evidence="5" id="KW-0539">Nucleus</keyword>
<organism evidence="9 10">
    <name type="scientific">Oleoguttula mirabilis</name>
    <dbReference type="NCBI Taxonomy" id="1507867"/>
    <lineage>
        <taxon>Eukaryota</taxon>
        <taxon>Fungi</taxon>
        <taxon>Dikarya</taxon>
        <taxon>Ascomycota</taxon>
        <taxon>Pezizomycotina</taxon>
        <taxon>Dothideomycetes</taxon>
        <taxon>Dothideomycetidae</taxon>
        <taxon>Mycosphaerellales</taxon>
        <taxon>Teratosphaeriaceae</taxon>
        <taxon>Oleoguttula</taxon>
    </lineage>
</organism>
<dbReference type="GO" id="GO:0006383">
    <property type="term" value="P:transcription by RNA polymerase III"/>
    <property type="evidence" value="ECO:0007669"/>
    <property type="project" value="UniProtKB-ARBA"/>
</dbReference>
<comment type="subcellular location">
    <subcellularLocation>
        <location evidence="1">Nucleus</location>
    </subcellularLocation>
</comment>
<gene>
    <name evidence="9" type="ORF">LTR36_003048</name>
</gene>
<comment type="caution">
    <text evidence="9">The sequence shown here is derived from an EMBL/GenBank/DDBJ whole genome shotgun (WGS) entry which is preliminary data.</text>
</comment>
<evidence type="ECO:0000256" key="3">
    <source>
        <dbReference type="ARBA" id="ARBA00022478"/>
    </source>
</evidence>
<keyword evidence="10" id="KW-1185">Reference proteome</keyword>
<evidence type="ECO:0000256" key="5">
    <source>
        <dbReference type="ARBA" id="ARBA00023242"/>
    </source>
</evidence>
<evidence type="ECO:0000256" key="1">
    <source>
        <dbReference type="ARBA" id="ARBA00004123"/>
    </source>
</evidence>
<dbReference type="EMBL" id="JAVFHQ010000002">
    <property type="protein sequence ID" value="KAK4550081.1"/>
    <property type="molecule type" value="Genomic_DNA"/>
</dbReference>
<dbReference type="AlphaFoldDB" id="A0AAV9JWI2"/>
<protein>
    <recommendedName>
        <fullName evidence="2">DNA-directed RNA polymerases I and III subunit RPAC1</fullName>
    </recommendedName>
    <alternativeName>
        <fullName evidence="7">DNA-directed RNA polymerases I and III 40 kDa polypeptide</fullName>
    </alternativeName>
</protein>
<keyword evidence="4" id="KW-0804">Transcription</keyword>
<keyword evidence="3" id="KW-0240">DNA-directed RNA polymerase</keyword>
<accession>A0AAV9JWI2</accession>
<dbReference type="Pfam" id="PF01000">
    <property type="entry name" value="RNA_pol_A_bac"/>
    <property type="match status" value="1"/>
</dbReference>
<dbReference type="HAMAP" id="MF_00320">
    <property type="entry name" value="RNApol_arch_Rpo3"/>
    <property type="match status" value="1"/>
</dbReference>
<dbReference type="PANTHER" id="PTHR11800">
    <property type="entry name" value="DNA-DIRECTED RNA POLYMERASE"/>
    <property type="match status" value="1"/>
</dbReference>
<dbReference type="InterPro" id="IPR022842">
    <property type="entry name" value="RNAP_Rpo3/Rpb3/RPAC1"/>
</dbReference>
<evidence type="ECO:0000313" key="10">
    <source>
        <dbReference type="Proteomes" id="UP001324427"/>
    </source>
</evidence>
<dbReference type="Gene3D" id="2.170.120.12">
    <property type="entry name" value="DNA-directed RNA polymerase, insert domain"/>
    <property type="match status" value="1"/>
</dbReference>
<dbReference type="GO" id="GO:0006362">
    <property type="term" value="P:transcription elongation by RNA polymerase I"/>
    <property type="evidence" value="ECO:0007669"/>
    <property type="project" value="UniProtKB-ARBA"/>
</dbReference>
<dbReference type="InterPro" id="IPR011262">
    <property type="entry name" value="DNA-dir_RNA_pol_insert"/>
</dbReference>
<dbReference type="Proteomes" id="UP001324427">
    <property type="component" value="Unassembled WGS sequence"/>
</dbReference>
<evidence type="ECO:0000256" key="6">
    <source>
        <dbReference type="ARBA" id="ARBA00025804"/>
    </source>
</evidence>
<dbReference type="PANTHER" id="PTHR11800:SF13">
    <property type="entry name" value="DNA-DIRECTED RNA POLYMERASES I AND III SUBUNIT RPAC1"/>
    <property type="match status" value="1"/>
</dbReference>
<dbReference type="SUPFAM" id="SSF55257">
    <property type="entry name" value="RBP11-like subunits of RNA polymerase"/>
    <property type="match status" value="1"/>
</dbReference>
<proteinExistence type="inferred from homology"/>
<dbReference type="GO" id="GO:0005666">
    <property type="term" value="C:RNA polymerase III complex"/>
    <property type="evidence" value="ECO:0007669"/>
    <property type="project" value="TreeGrafter"/>
</dbReference>
<comment type="similarity">
    <text evidence="6">Belongs to the archaeal Rpo3/eukaryotic RPB3 RNA polymerase subunit family.</text>
</comment>
<evidence type="ECO:0000256" key="4">
    <source>
        <dbReference type="ARBA" id="ARBA00023163"/>
    </source>
</evidence>
<dbReference type="GO" id="GO:0046983">
    <property type="term" value="F:protein dimerization activity"/>
    <property type="evidence" value="ECO:0007669"/>
    <property type="project" value="InterPro"/>
</dbReference>
<feature type="domain" description="DNA-directed RNA polymerase RpoA/D/Rpb3-type" evidence="8">
    <location>
        <begin position="77"/>
        <end position="394"/>
    </location>
</feature>
<evidence type="ECO:0000313" key="9">
    <source>
        <dbReference type="EMBL" id="KAK4550081.1"/>
    </source>
</evidence>
<dbReference type="GO" id="GO:0003899">
    <property type="term" value="F:DNA-directed RNA polymerase activity"/>
    <property type="evidence" value="ECO:0007669"/>
    <property type="project" value="InterPro"/>
</dbReference>
<dbReference type="SUPFAM" id="SSF56553">
    <property type="entry name" value="Insert subdomain of RNA polymerase alpha subunit"/>
    <property type="match status" value="1"/>
</dbReference>
<dbReference type="Gene3D" id="3.30.1360.10">
    <property type="entry name" value="RNA polymerase, RBP11-like subunit"/>
    <property type="match status" value="1"/>
</dbReference>
<evidence type="ECO:0000259" key="8">
    <source>
        <dbReference type="SMART" id="SM00662"/>
    </source>
</evidence>
<dbReference type="FunFam" id="3.30.1360.10:FF:000005">
    <property type="entry name" value="Dna-directed rna polymerases i and iii subunit"/>
    <property type="match status" value="1"/>
</dbReference>
<dbReference type="InterPro" id="IPR036603">
    <property type="entry name" value="RBP11-like"/>
</dbReference>
<dbReference type="GO" id="GO:0005736">
    <property type="term" value="C:RNA polymerase I complex"/>
    <property type="evidence" value="ECO:0007669"/>
    <property type="project" value="UniProtKB-ARBA"/>
</dbReference>
<dbReference type="InterPro" id="IPR011263">
    <property type="entry name" value="DNA-dir_RNA_pol_RpoA/D/Rpb3"/>
</dbReference>
<dbReference type="SMART" id="SM00662">
    <property type="entry name" value="RPOLD"/>
    <property type="match status" value="1"/>
</dbReference>
<dbReference type="InterPro" id="IPR033901">
    <property type="entry name" value="RNAPI/III_AC40"/>
</dbReference>
<dbReference type="FunFam" id="2.170.120.12:FF:000003">
    <property type="entry name" value="Dna-directed rna polymerases i and iii subunit"/>
    <property type="match status" value="1"/>
</dbReference>